<organism evidence="1 2">
    <name type="scientific">Sphaeroforma arctica JP610</name>
    <dbReference type="NCBI Taxonomy" id="667725"/>
    <lineage>
        <taxon>Eukaryota</taxon>
        <taxon>Ichthyosporea</taxon>
        <taxon>Ichthyophonida</taxon>
        <taxon>Sphaeroforma</taxon>
    </lineage>
</organism>
<sequence>RLCVSVNDAGATLSIAHTYIPDEQLLQGTNGVHSVCTSKVVYHFSQKAVYHFSQKVVYHFSQKVVYHFCQKVVYHFS</sequence>
<name>A0A0L0F159_9EUKA</name>
<reference evidence="1 2" key="1">
    <citation type="submission" date="2011-02" db="EMBL/GenBank/DDBJ databases">
        <title>The Genome Sequence of Sphaeroforma arctica JP610.</title>
        <authorList>
            <consortium name="The Broad Institute Genome Sequencing Platform"/>
            <person name="Russ C."/>
            <person name="Cuomo C."/>
            <person name="Young S.K."/>
            <person name="Zeng Q."/>
            <person name="Gargeya S."/>
            <person name="Alvarado L."/>
            <person name="Berlin A."/>
            <person name="Chapman S.B."/>
            <person name="Chen Z."/>
            <person name="Freedman E."/>
            <person name="Gellesch M."/>
            <person name="Goldberg J."/>
            <person name="Griggs A."/>
            <person name="Gujja S."/>
            <person name="Heilman E."/>
            <person name="Heiman D."/>
            <person name="Howarth C."/>
            <person name="Mehta T."/>
            <person name="Neiman D."/>
            <person name="Pearson M."/>
            <person name="Roberts A."/>
            <person name="Saif S."/>
            <person name="Shea T."/>
            <person name="Shenoy N."/>
            <person name="Sisk P."/>
            <person name="Stolte C."/>
            <person name="Sykes S."/>
            <person name="White J."/>
            <person name="Yandava C."/>
            <person name="Burger G."/>
            <person name="Gray M.W."/>
            <person name="Holland P.W.H."/>
            <person name="King N."/>
            <person name="Lang F.B.F."/>
            <person name="Roger A.J."/>
            <person name="Ruiz-Trillo I."/>
            <person name="Haas B."/>
            <person name="Nusbaum C."/>
            <person name="Birren B."/>
        </authorList>
    </citation>
    <scope>NUCLEOTIDE SEQUENCE [LARGE SCALE GENOMIC DNA]</scope>
    <source>
        <strain evidence="1 2">JP610</strain>
    </source>
</reference>
<proteinExistence type="predicted"/>
<dbReference type="AlphaFoldDB" id="A0A0L0F159"/>
<evidence type="ECO:0000313" key="2">
    <source>
        <dbReference type="Proteomes" id="UP000054560"/>
    </source>
</evidence>
<dbReference type="EMBL" id="KQ252950">
    <property type="protein sequence ID" value="KNC69883.1"/>
    <property type="molecule type" value="Genomic_DNA"/>
</dbReference>
<dbReference type="RefSeq" id="XP_014143785.1">
    <property type="nucleotide sequence ID" value="XM_014288310.1"/>
</dbReference>
<dbReference type="GeneID" id="25918102"/>
<accession>A0A0L0F159</accession>
<dbReference type="Proteomes" id="UP000054560">
    <property type="component" value="Unassembled WGS sequence"/>
</dbReference>
<gene>
    <name evidence="1" type="ORF">SARC_17598</name>
</gene>
<evidence type="ECO:0000313" key="1">
    <source>
        <dbReference type="EMBL" id="KNC69883.1"/>
    </source>
</evidence>
<keyword evidence="2" id="KW-1185">Reference proteome</keyword>
<dbReference type="OrthoDB" id="371494at2759"/>
<protein>
    <submittedName>
        <fullName evidence="1">Uncharacterized protein</fullName>
    </submittedName>
</protein>
<feature type="non-terminal residue" evidence="1">
    <location>
        <position position="1"/>
    </location>
</feature>